<gene>
    <name evidence="1" type="ORF">IF202_16900</name>
</gene>
<name>A0ABR8P571_9GAMM</name>
<accession>A0ABR8P571</accession>
<dbReference type="RefSeq" id="WP_191596096.1">
    <property type="nucleotide sequence ID" value="NZ_JACYFC010000009.1"/>
</dbReference>
<dbReference type="EMBL" id="JACYFC010000009">
    <property type="protein sequence ID" value="MBD5772712.1"/>
    <property type="molecule type" value="Genomic_DNA"/>
</dbReference>
<dbReference type="Gene3D" id="3.30.1330.40">
    <property type="entry name" value="RutC-like"/>
    <property type="match status" value="1"/>
</dbReference>
<dbReference type="InterPro" id="IPR006175">
    <property type="entry name" value="YjgF/YER057c/UK114"/>
</dbReference>
<dbReference type="Proteomes" id="UP000604161">
    <property type="component" value="Unassembled WGS sequence"/>
</dbReference>
<reference evidence="1 2" key="1">
    <citation type="submission" date="2020-09" db="EMBL/GenBank/DDBJ databases">
        <title>Marinomonas sp. nov., isolated from the cysticercosis algae of Qingdao, China.</title>
        <authorList>
            <person name="Sun X."/>
        </authorList>
    </citation>
    <scope>NUCLEOTIDE SEQUENCE [LARGE SCALE GENOMIC DNA]</scope>
    <source>
        <strain evidence="1 2">SM2066</strain>
    </source>
</reference>
<comment type="caution">
    <text evidence="1">The sequence shown here is derived from an EMBL/GenBank/DDBJ whole genome shotgun (WGS) entry which is preliminary data.</text>
</comment>
<dbReference type="InterPro" id="IPR035959">
    <property type="entry name" value="RutC-like_sf"/>
</dbReference>
<dbReference type="SUPFAM" id="SSF55298">
    <property type="entry name" value="YjgF-like"/>
    <property type="match status" value="1"/>
</dbReference>
<organism evidence="1 2">
    <name type="scientific">Marinomonas colpomeniae</name>
    <dbReference type="NCBI Taxonomy" id="2774408"/>
    <lineage>
        <taxon>Bacteria</taxon>
        <taxon>Pseudomonadati</taxon>
        <taxon>Pseudomonadota</taxon>
        <taxon>Gammaproteobacteria</taxon>
        <taxon>Oceanospirillales</taxon>
        <taxon>Oceanospirillaceae</taxon>
        <taxon>Marinomonas</taxon>
    </lineage>
</organism>
<keyword evidence="2" id="KW-1185">Reference proteome</keyword>
<evidence type="ECO:0000313" key="1">
    <source>
        <dbReference type="EMBL" id="MBD5772712.1"/>
    </source>
</evidence>
<proteinExistence type="predicted"/>
<protein>
    <submittedName>
        <fullName evidence="1">RidA family protein</fullName>
    </submittedName>
</protein>
<dbReference type="CDD" id="cd00448">
    <property type="entry name" value="YjgF_YER057c_UK114_family"/>
    <property type="match status" value="1"/>
</dbReference>
<sequence length="133" mass="14263">MTIERINPASLYDGKEIGMSQATIDTDTGLIFISGQVDWNTDSQANHNDIETQTIRATENVMTVLAAANSSVENILQLRVYVRGEAADYMEIIIPIIANTLGTSRPALTGIGVASLASPDTLIEIEATAKIAR</sequence>
<dbReference type="PANTHER" id="PTHR43857">
    <property type="entry name" value="BLR7761 PROTEIN"/>
    <property type="match status" value="1"/>
</dbReference>
<dbReference type="PANTHER" id="PTHR43857:SF1">
    <property type="entry name" value="YJGH FAMILY PROTEIN"/>
    <property type="match status" value="1"/>
</dbReference>
<evidence type="ECO:0000313" key="2">
    <source>
        <dbReference type="Proteomes" id="UP000604161"/>
    </source>
</evidence>
<dbReference type="Pfam" id="PF01042">
    <property type="entry name" value="Ribonuc_L-PSP"/>
    <property type="match status" value="1"/>
</dbReference>